<organism evidence="1 2">
    <name type="scientific">Candidatus Kaiserbacteria bacterium RIFCSPLOWO2_12_FULL_45_26</name>
    <dbReference type="NCBI Taxonomy" id="1798525"/>
    <lineage>
        <taxon>Bacteria</taxon>
        <taxon>Candidatus Kaiseribacteriota</taxon>
    </lineage>
</organism>
<dbReference type="STRING" id="1798525.A3G90_00675"/>
<gene>
    <name evidence="1" type="ORF">A3G90_00675</name>
</gene>
<dbReference type="EMBL" id="MFMM01000001">
    <property type="protein sequence ID" value="OGG84589.1"/>
    <property type="molecule type" value="Genomic_DNA"/>
</dbReference>
<reference evidence="1 2" key="1">
    <citation type="journal article" date="2016" name="Nat. Commun.">
        <title>Thousands of microbial genomes shed light on interconnected biogeochemical processes in an aquifer system.</title>
        <authorList>
            <person name="Anantharaman K."/>
            <person name="Brown C.T."/>
            <person name="Hug L.A."/>
            <person name="Sharon I."/>
            <person name="Castelle C.J."/>
            <person name="Probst A.J."/>
            <person name="Thomas B.C."/>
            <person name="Singh A."/>
            <person name="Wilkins M.J."/>
            <person name="Karaoz U."/>
            <person name="Brodie E.L."/>
            <person name="Williams K.H."/>
            <person name="Hubbard S.S."/>
            <person name="Banfield J.F."/>
        </authorList>
    </citation>
    <scope>NUCLEOTIDE SEQUENCE [LARGE SCALE GENOMIC DNA]</scope>
</reference>
<comment type="caution">
    <text evidence="1">The sequence shown here is derived from an EMBL/GenBank/DDBJ whole genome shotgun (WGS) entry which is preliminary data.</text>
</comment>
<protein>
    <submittedName>
        <fullName evidence="1">Uncharacterized protein</fullName>
    </submittedName>
</protein>
<name>A0A1F6FFF6_9BACT</name>
<dbReference type="Proteomes" id="UP000177325">
    <property type="component" value="Unassembled WGS sequence"/>
</dbReference>
<proteinExistence type="predicted"/>
<accession>A0A1F6FFF6</accession>
<sequence>MKHLLVSIFIFLFLPISVTYAQIGTSITEPGISIKTTPAYPEPNTSFTSSLDDYSSIDRVTNITWRVDGEVLTEAANLRTINLRSKDGGQPTIIEAVVTFSTGRTQIIKQTVTPRYLDIIVEAQTKTPYFYLGRSVPSVGSAVNLTAVLSNSAVDSNNLLYTWRMNNTVIGGGAQRGKNKTSITTPPGSEFLIGLEVSTLTGEILARRTVSIPSVSPSLHFYEKSSLYGLSNRSVTSLNLTGDSVTMQAEPFNLDIETYNNPDLVEWKINNVVVQNPNTNPYEITLTAENQTFSASTIDFHVRDLNSLLQGVRGQFKLNF</sequence>
<dbReference type="AlphaFoldDB" id="A0A1F6FFF6"/>
<evidence type="ECO:0000313" key="1">
    <source>
        <dbReference type="EMBL" id="OGG84589.1"/>
    </source>
</evidence>
<evidence type="ECO:0000313" key="2">
    <source>
        <dbReference type="Proteomes" id="UP000177325"/>
    </source>
</evidence>